<name>A0A7S1FIZ4_NOCSC</name>
<organism evidence="1">
    <name type="scientific">Noctiluca scintillans</name>
    <name type="common">Sea sparkle</name>
    <name type="synonym">Red tide dinoflagellate</name>
    <dbReference type="NCBI Taxonomy" id="2966"/>
    <lineage>
        <taxon>Eukaryota</taxon>
        <taxon>Sar</taxon>
        <taxon>Alveolata</taxon>
        <taxon>Dinophyceae</taxon>
        <taxon>Noctilucales</taxon>
        <taxon>Noctilucaceae</taxon>
        <taxon>Noctiluca</taxon>
    </lineage>
</organism>
<evidence type="ECO:0000313" key="1">
    <source>
        <dbReference type="EMBL" id="CAD8871010.1"/>
    </source>
</evidence>
<gene>
    <name evidence="1" type="ORF">NSCI0253_LOCUS45367</name>
</gene>
<dbReference type="EMBL" id="HBFQ01064025">
    <property type="protein sequence ID" value="CAD8871010.1"/>
    <property type="molecule type" value="Transcribed_RNA"/>
</dbReference>
<sequence>MQDAEVGRSRQSVDAVHKLEHMTMPSPGKRVMALFRMRSHHTSEGHTFDEEASLRYFPVEAAMQRYRWPKVGWSVRWLPAVVVEVKGAQVCVHWDHPHWIDWADGERVAAPKTWVSTQMLQDLASDGESTSTLGGWEPMLSIVEVRWGDLRRPVEYHPDSWASFGSTISPPFIASMHETLFRCAGQAYEVLSVFVSRSSDLTDVSEVFIRTQLCGRHIAALVFLWASNPGDVEVGYLDCAVLYGFMRRLESVGMPIRWPHASHMSELLASKSWLPSRSRDLNCKVPATTRVCRSAVVRDSLLAAQNVLRQLAPLAKEQGLATATGEKAVCVTKLGYTYEARCVVECIGAAELSNALTNLADQYPYHDSIMVQARVPNFAVELRVGVVHGEVMNITYTRMATVSEQGYFTEFLQLPREKALAEWLSGDEEALASAEAQAGVLSRLWWSWLKMESSETLVSVRLDFLVCHIDVGLSEVWTCEVGEQGYSPVGWEGFPGVVFPHIFASCLEDINCDCPDCGCGQAMEAISRRLQRDGLPTRT</sequence>
<reference evidence="1" key="1">
    <citation type="submission" date="2021-01" db="EMBL/GenBank/DDBJ databases">
        <authorList>
            <person name="Corre E."/>
            <person name="Pelletier E."/>
            <person name="Niang G."/>
            <person name="Scheremetjew M."/>
            <person name="Finn R."/>
            <person name="Kale V."/>
            <person name="Holt S."/>
            <person name="Cochrane G."/>
            <person name="Meng A."/>
            <person name="Brown T."/>
            <person name="Cohen L."/>
        </authorList>
    </citation>
    <scope>NUCLEOTIDE SEQUENCE</scope>
</reference>
<proteinExistence type="predicted"/>
<dbReference type="AlphaFoldDB" id="A0A7S1FIZ4"/>
<accession>A0A7S1FIZ4</accession>
<protein>
    <submittedName>
        <fullName evidence="1">Uncharacterized protein</fullName>
    </submittedName>
</protein>